<comment type="similarity">
    <text evidence="1">Belongs to the 3-hydroxyacyl-CoA dehydrogenase family.</text>
</comment>
<dbReference type="GO" id="GO:0016616">
    <property type="term" value="F:oxidoreductase activity, acting on the CH-OH group of donors, NAD or NADP as acceptor"/>
    <property type="evidence" value="ECO:0007669"/>
    <property type="project" value="InterPro"/>
</dbReference>
<dbReference type="InterPro" id="IPR022694">
    <property type="entry name" value="3-OHacyl-CoA_DH"/>
</dbReference>
<proteinExistence type="inferred from homology"/>
<dbReference type="AlphaFoldDB" id="A0A0F8Z507"/>
<dbReference type="Pfam" id="PF02737">
    <property type="entry name" value="3HCDH_N"/>
    <property type="match status" value="1"/>
</dbReference>
<dbReference type="InterPro" id="IPR036291">
    <property type="entry name" value="NAD(P)-bd_dom_sf"/>
</dbReference>
<feature type="domain" description="3-hydroxyacyl-CoA dehydrogenase C-terminal" evidence="3">
    <location>
        <begin position="189"/>
        <end position="245"/>
    </location>
</feature>
<keyword evidence="2" id="KW-0560">Oxidoreductase</keyword>
<dbReference type="InterPro" id="IPR006176">
    <property type="entry name" value="3-OHacyl-CoA_DH_NAD-bd"/>
</dbReference>
<sequence length="247" mass="26894">MGEINKVAVIGTGTMGPGIAQVFAQNGIEIHIFDVKPEQLEKARESLNRNLTLFAEEGIIKKSDIDQILSRIHTSSSLKDAIEGVDLVLEAVPEVPDIKTKIFSDLDSIADDGVILASNTSGLSITNLAKVTNRPAKVVGMHWWNPPIIIPVIEIIRGEKTDDETVRTIEALINRINKIPVLVKKDVPGFLGNRLQYALMREAIALLNDGVASAKDIDTMIKAGIGFKFPVMGPLETIDMAGMDLYN</sequence>
<name>A0A0F8Z507_9ZZZZ</name>
<dbReference type="Gene3D" id="3.40.50.720">
    <property type="entry name" value="NAD(P)-binding Rossmann-like Domain"/>
    <property type="match status" value="1"/>
</dbReference>
<dbReference type="InterPro" id="IPR008927">
    <property type="entry name" value="6-PGluconate_DH-like_C_sf"/>
</dbReference>
<dbReference type="SUPFAM" id="SSF51735">
    <property type="entry name" value="NAD(P)-binding Rossmann-fold domains"/>
    <property type="match status" value="1"/>
</dbReference>
<evidence type="ECO:0000259" key="4">
    <source>
        <dbReference type="Pfam" id="PF02737"/>
    </source>
</evidence>
<dbReference type="FunFam" id="3.40.50.720:FF:000009">
    <property type="entry name" value="Fatty oxidation complex, alpha subunit"/>
    <property type="match status" value="1"/>
</dbReference>
<reference evidence="5" key="1">
    <citation type="journal article" date="2015" name="Nature">
        <title>Complex archaea that bridge the gap between prokaryotes and eukaryotes.</title>
        <authorList>
            <person name="Spang A."/>
            <person name="Saw J.H."/>
            <person name="Jorgensen S.L."/>
            <person name="Zaremba-Niedzwiedzka K."/>
            <person name="Martijn J."/>
            <person name="Lind A.E."/>
            <person name="van Eijk R."/>
            <person name="Schleper C."/>
            <person name="Guy L."/>
            <person name="Ettema T.J."/>
        </authorList>
    </citation>
    <scope>NUCLEOTIDE SEQUENCE</scope>
</reference>
<evidence type="ECO:0000259" key="3">
    <source>
        <dbReference type="Pfam" id="PF00725"/>
    </source>
</evidence>
<dbReference type="PANTHER" id="PTHR48075">
    <property type="entry name" value="3-HYDROXYACYL-COA DEHYDROGENASE FAMILY PROTEIN"/>
    <property type="match status" value="1"/>
</dbReference>
<gene>
    <name evidence="5" type="ORF">LCGC14_3014010</name>
</gene>
<accession>A0A0F8Z507</accession>
<evidence type="ECO:0000256" key="2">
    <source>
        <dbReference type="ARBA" id="ARBA00023002"/>
    </source>
</evidence>
<feature type="non-terminal residue" evidence="5">
    <location>
        <position position="247"/>
    </location>
</feature>
<evidence type="ECO:0000313" key="5">
    <source>
        <dbReference type="EMBL" id="KKK61469.1"/>
    </source>
</evidence>
<dbReference type="Gene3D" id="1.10.1040.10">
    <property type="entry name" value="N-(1-d-carboxylethyl)-l-norvaline Dehydrogenase, domain 2"/>
    <property type="match status" value="1"/>
</dbReference>
<evidence type="ECO:0008006" key="6">
    <source>
        <dbReference type="Google" id="ProtNLM"/>
    </source>
</evidence>
<dbReference type="GO" id="GO:0006631">
    <property type="term" value="P:fatty acid metabolic process"/>
    <property type="evidence" value="ECO:0007669"/>
    <property type="project" value="InterPro"/>
</dbReference>
<dbReference type="InterPro" id="IPR006108">
    <property type="entry name" value="3HC_DH_C"/>
</dbReference>
<dbReference type="PROSITE" id="PS00067">
    <property type="entry name" value="3HCDH"/>
    <property type="match status" value="1"/>
</dbReference>
<dbReference type="InterPro" id="IPR013328">
    <property type="entry name" value="6PGD_dom2"/>
</dbReference>
<dbReference type="PIRSF" id="PIRSF000105">
    <property type="entry name" value="HCDH"/>
    <property type="match status" value="1"/>
</dbReference>
<dbReference type="Pfam" id="PF00725">
    <property type="entry name" value="3HCDH"/>
    <property type="match status" value="1"/>
</dbReference>
<evidence type="ECO:0000256" key="1">
    <source>
        <dbReference type="ARBA" id="ARBA00009463"/>
    </source>
</evidence>
<dbReference type="GO" id="GO:0070403">
    <property type="term" value="F:NAD+ binding"/>
    <property type="evidence" value="ECO:0007669"/>
    <property type="project" value="InterPro"/>
</dbReference>
<dbReference type="PANTHER" id="PTHR48075:SF5">
    <property type="entry name" value="3-HYDROXYBUTYRYL-COA DEHYDROGENASE"/>
    <property type="match status" value="1"/>
</dbReference>
<organism evidence="5">
    <name type="scientific">marine sediment metagenome</name>
    <dbReference type="NCBI Taxonomy" id="412755"/>
    <lineage>
        <taxon>unclassified sequences</taxon>
        <taxon>metagenomes</taxon>
        <taxon>ecological metagenomes</taxon>
    </lineage>
</organism>
<dbReference type="SUPFAM" id="SSF48179">
    <property type="entry name" value="6-phosphogluconate dehydrogenase C-terminal domain-like"/>
    <property type="match status" value="1"/>
</dbReference>
<dbReference type="EMBL" id="LAZR01062458">
    <property type="protein sequence ID" value="KKK61469.1"/>
    <property type="molecule type" value="Genomic_DNA"/>
</dbReference>
<feature type="domain" description="3-hydroxyacyl-CoA dehydrogenase NAD binding" evidence="4">
    <location>
        <begin position="6"/>
        <end position="186"/>
    </location>
</feature>
<comment type="caution">
    <text evidence="5">The sequence shown here is derived from an EMBL/GenBank/DDBJ whole genome shotgun (WGS) entry which is preliminary data.</text>
</comment>
<dbReference type="InterPro" id="IPR006180">
    <property type="entry name" value="3-OHacyl-CoA_DH_CS"/>
</dbReference>
<protein>
    <recommendedName>
        <fullName evidence="6">3-hydroxyacyl-CoA dehydrogenase NAD binding domain-containing protein</fullName>
    </recommendedName>
</protein>